<sequence>MYQLSSSEQDQSPLDAARPRNRNRGVLLSQQGWQKLTQAGVLHDQWGNRYSYETLSERSLLNERTVSRILSCEVRVDKRSLKIFFAAFGFQFSSKDYVTATYDPANQTINSLSRYLNTTVHSVETTLSYQELVELHQRLNQDLQHLSHLLHLHEINGSMPLQASELN</sequence>
<name>A0ABV0KTG4_9CYAN</name>
<reference evidence="2 3" key="1">
    <citation type="submission" date="2022-04" db="EMBL/GenBank/DDBJ databases">
        <title>Positive selection, recombination, and allopatry shape intraspecific diversity of widespread and dominant cyanobacteria.</title>
        <authorList>
            <person name="Wei J."/>
            <person name="Shu W."/>
            <person name="Hu C."/>
        </authorList>
    </citation>
    <scope>NUCLEOTIDE SEQUENCE [LARGE SCALE GENOMIC DNA]</scope>
    <source>
        <strain evidence="2 3">AS-A4</strain>
    </source>
</reference>
<evidence type="ECO:0000313" key="2">
    <source>
        <dbReference type="EMBL" id="MEP1062530.1"/>
    </source>
</evidence>
<accession>A0ABV0KTG4</accession>
<dbReference type="RefSeq" id="WP_190452559.1">
    <property type="nucleotide sequence ID" value="NZ_JAMPLM010000071.1"/>
</dbReference>
<evidence type="ECO:0000313" key="3">
    <source>
        <dbReference type="Proteomes" id="UP001476950"/>
    </source>
</evidence>
<feature type="region of interest" description="Disordered" evidence="1">
    <location>
        <begin position="1"/>
        <end position="21"/>
    </location>
</feature>
<gene>
    <name evidence="2" type="ORF">NDI38_29585</name>
</gene>
<keyword evidence="3" id="KW-1185">Reference proteome</keyword>
<evidence type="ECO:0008006" key="4">
    <source>
        <dbReference type="Google" id="ProtNLM"/>
    </source>
</evidence>
<feature type="compositionally biased region" description="Polar residues" evidence="1">
    <location>
        <begin position="1"/>
        <end position="12"/>
    </location>
</feature>
<comment type="caution">
    <text evidence="2">The sequence shown here is derived from an EMBL/GenBank/DDBJ whole genome shotgun (WGS) entry which is preliminary data.</text>
</comment>
<organism evidence="2 3">
    <name type="scientific">Stenomitos frigidus AS-A4</name>
    <dbReference type="NCBI Taxonomy" id="2933935"/>
    <lineage>
        <taxon>Bacteria</taxon>
        <taxon>Bacillati</taxon>
        <taxon>Cyanobacteriota</taxon>
        <taxon>Cyanophyceae</taxon>
        <taxon>Leptolyngbyales</taxon>
        <taxon>Leptolyngbyaceae</taxon>
        <taxon>Stenomitos</taxon>
    </lineage>
</organism>
<dbReference type="EMBL" id="JAMPLM010000071">
    <property type="protein sequence ID" value="MEP1062530.1"/>
    <property type="molecule type" value="Genomic_DNA"/>
</dbReference>
<evidence type="ECO:0000256" key="1">
    <source>
        <dbReference type="SAM" id="MobiDB-lite"/>
    </source>
</evidence>
<proteinExistence type="predicted"/>
<protein>
    <recommendedName>
        <fullName evidence="4">XRE family transcriptional regulator</fullName>
    </recommendedName>
</protein>
<dbReference type="Proteomes" id="UP001476950">
    <property type="component" value="Unassembled WGS sequence"/>
</dbReference>